<dbReference type="Proteomes" id="UP001378956">
    <property type="component" value="Unassembled WGS sequence"/>
</dbReference>
<feature type="signal peptide" evidence="1">
    <location>
        <begin position="1"/>
        <end position="17"/>
    </location>
</feature>
<reference evidence="2 3" key="1">
    <citation type="submission" date="2024-03" db="EMBL/GenBank/DDBJ databases">
        <title>Sequence of Lycoming College Course Isolates.</title>
        <authorList>
            <person name="Plotts O."/>
            <person name="Newman J."/>
        </authorList>
    </citation>
    <scope>NUCLEOTIDE SEQUENCE [LARGE SCALE GENOMIC DNA]</scope>
    <source>
        <strain evidence="2 3">CJB-3</strain>
    </source>
</reference>
<organism evidence="2 3">
    <name type="scientific">Pedobacter panaciterrae</name>
    <dbReference type="NCBI Taxonomy" id="363849"/>
    <lineage>
        <taxon>Bacteria</taxon>
        <taxon>Pseudomonadati</taxon>
        <taxon>Bacteroidota</taxon>
        <taxon>Sphingobacteriia</taxon>
        <taxon>Sphingobacteriales</taxon>
        <taxon>Sphingobacteriaceae</taxon>
        <taxon>Pedobacter</taxon>
    </lineage>
</organism>
<sequence>MKRKSIIGMILFGLALALGCSSERSDSLNDEASVGSVQGLPENPLLLTALTTSIRPDNGTTSTLYGNELAVRHTHTQENSYPAGTILYNVTWKQKADPHWFGARVPGKVFSVERVSIGLSGEMVYELYKGSPLRLVPASDQIQRLSQVLSIQQAISP</sequence>
<dbReference type="RefSeq" id="WP_172660068.1">
    <property type="nucleotide sequence ID" value="NZ_JABMKW010000008.1"/>
</dbReference>
<dbReference type="PROSITE" id="PS51257">
    <property type="entry name" value="PROKAR_LIPOPROTEIN"/>
    <property type="match status" value="1"/>
</dbReference>
<dbReference type="EMBL" id="JBBEUB010000004">
    <property type="protein sequence ID" value="MEJ2903531.1"/>
    <property type="molecule type" value="Genomic_DNA"/>
</dbReference>
<protein>
    <recommendedName>
        <fullName evidence="4">NlpE-like protein</fullName>
    </recommendedName>
</protein>
<evidence type="ECO:0000313" key="2">
    <source>
        <dbReference type="EMBL" id="MEJ2903531.1"/>
    </source>
</evidence>
<accession>A0ABU8NMZ1</accession>
<evidence type="ECO:0000313" key="3">
    <source>
        <dbReference type="Proteomes" id="UP001378956"/>
    </source>
</evidence>
<proteinExistence type="predicted"/>
<keyword evidence="1" id="KW-0732">Signal</keyword>
<name>A0ABU8NMZ1_9SPHI</name>
<evidence type="ECO:0008006" key="4">
    <source>
        <dbReference type="Google" id="ProtNLM"/>
    </source>
</evidence>
<gene>
    <name evidence="2" type="ORF">WAE58_13890</name>
</gene>
<comment type="caution">
    <text evidence="2">The sequence shown here is derived from an EMBL/GenBank/DDBJ whole genome shotgun (WGS) entry which is preliminary data.</text>
</comment>
<evidence type="ECO:0000256" key="1">
    <source>
        <dbReference type="SAM" id="SignalP"/>
    </source>
</evidence>
<feature type="chain" id="PRO_5045766272" description="NlpE-like protein" evidence="1">
    <location>
        <begin position="18"/>
        <end position="157"/>
    </location>
</feature>
<keyword evidence="3" id="KW-1185">Reference proteome</keyword>